<dbReference type="PANTHER" id="PTHR12128">
    <property type="entry name" value="DIHYDRODIPICOLINATE SYNTHASE"/>
    <property type="match status" value="1"/>
</dbReference>
<dbReference type="Proteomes" id="UP001162162">
    <property type="component" value="Unassembled WGS sequence"/>
</dbReference>
<comment type="subunit">
    <text evidence="4">Homotetramer.</text>
</comment>
<dbReference type="EMBL" id="JAPWTK010000186">
    <property type="protein sequence ID" value="KAJ8946425.1"/>
    <property type="molecule type" value="Genomic_DNA"/>
</dbReference>
<keyword evidence="9" id="KW-0119">Carbohydrate metabolism</keyword>
<dbReference type="InterPro" id="IPR013785">
    <property type="entry name" value="Aldolase_TIM"/>
</dbReference>
<dbReference type="PANTHER" id="PTHR12128:SF21">
    <property type="entry name" value="N-ACETYLNEURAMINATE LYASE"/>
    <property type="match status" value="1"/>
</dbReference>
<organism evidence="11 12">
    <name type="scientific">Aromia moschata</name>
    <dbReference type="NCBI Taxonomy" id="1265417"/>
    <lineage>
        <taxon>Eukaryota</taxon>
        <taxon>Metazoa</taxon>
        <taxon>Ecdysozoa</taxon>
        <taxon>Arthropoda</taxon>
        <taxon>Hexapoda</taxon>
        <taxon>Insecta</taxon>
        <taxon>Pterygota</taxon>
        <taxon>Neoptera</taxon>
        <taxon>Endopterygota</taxon>
        <taxon>Coleoptera</taxon>
        <taxon>Polyphaga</taxon>
        <taxon>Cucujiformia</taxon>
        <taxon>Chrysomeloidea</taxon>
        <taxon>Cerambycidae</taxon>
        <taxon>Cerambycinae</taxon>
        <taxon>Callichromatini</taxon>
        <taxon>Aromia</taxon>
    </lineage>
</organism>
<dbReference type="GO" id="GO:0005737">
    <property type="term" value="C:cytoplasm"/>
    <property type="evidence" value="ECO:0007669"/>
    <property type="project" value="UniProtKB-SubCell"/>
</dbReference>
<comment type="pathway">
    <text evidence="2">Amino-sugar metabolism; N-acetylneuraminate degradation.</text>
</comment>
<evidence type="ECO:0000256" key="9">
    <source>
        <dbReference type="ARBA" id="ARBA00023277"/>
    </source>
</evidence>
<evidence type="ECO:0000256" key="2">
    <source>
        <dbReference type="ARBA" id="ARBA00004878"/>
    </source>
</evidence>
<comment type="similarity">
    <text evidence="3">Belongs to the DapA family. NanA subfamily.</text>
</comment>
<evidence type="ECO:0000313" key="11">
    <source>
        <dbReference type="EMBL" id="KAJ8946425.1"/>
    </source>
</evidence>
<evidence type="ECO:0000256" key="6">
    <source>
        <dbReference type="ARBA" id="ARBA00022490"/>
    </source>
</evidence>
<proteinExistence type="inferred from homology"/>
<comment type="caution">
    <text evidence="11">The sequence shown here is derived from an EMBL/GenBank/DDBJ whole genome shotgun (WGS) entry which is preliminary data.</text>
</comment>
<feature type="non-terminal residue" evidence="11">
    <location>
        <position position="1"/>
    </location>
</feature>
<evidence type="ECO:0000256" key="1">
    <source>
        <dbReference type="ARBA" id="ARBA00004496"/>
    </source>
</evidence>
<evidence type="ECO:0000256" key="7">
    <source>
        <dbReference type="ARBA" id="ARBA00023239"/>
    </source>
</evidence>
<dbReference type="SUPFAM" id="SSF51569">
    <property type="entry name" value="Aldolase"/>
    <property type="match status" value="1"/>
</dbReference>
<sequence length="199" mass="21983">NKKIKKGLKRKNSIDENLNLTKIHVESDDNNSSEVQDIEFINVLIDQETETSVNFTFRGLCAPAFNAFNKDLTVDVSIIPKYAKFLADNGIKGSTRLYYVPMLPSRDRNACMVAPGEGTSLSVAERKLVTEEWAKAVKSTQQHLMIQVGGCPLPDVLDLARHAEQIGAGSILCLPELYFKPKTPGATNKLSENCWSGRA</sequence>
<protein>
    <recommendedName>
        <fullName evidence="5">N-acetylneuraminate lyase</fullName>
        <ecNumber evidence="5">4.1.3.3</ecNumber>
    </recommendedName>
</protein>
<reference evidence="11" key="1">
    <citation type="journal article" date="2023" name="Insect Mol. Biol.">
        <title>Genome sequencing provides insights into the evolution of gene families encoding plant cell wall-degrading enzymes in longhorned beetles.</title>
        <authorList>
            <person name="Shin N.R."/>
            <person name="Okamura Y."/>
            <person name="Kirsch R."/>
            <person name="Pauchet Y."/>
        </authorList>
    </citation>
    <scope>NUCLEOTIDE SEQUENCE</scope>
    <source>
        <strain evidence="11">AMC_N1</strain>
    </source>
</reference>
<evidence type="ECO:0000256" key="4">
    <source>
        <dbReference type="ARBA" id="ARBA00011881"/>
    </source>
</evidence>
<dbReference type="Gene3D" id="3.20.20.70">
    <property type="entry name" value="Aldolase class I"/>
    <property type="match status" value="1"/>
</dbReference>
<dbReference type="AlphaFoldDB" id="A0AAV8Y683"/>
<evidence type="ECO:0000256" key="3">
    <source>
        <dbReference type="ARBA" id="ARBA00006324"/>
    </source>
</evidence>
<dbReference type="EC" id="4.1.3.3" evidence="5"/>
<keyword evidence="8" id="KW-0704">Schiff base</keyword>
<keyword evidence="12" id="KW-1185">Reference proteome</keyword>
<evidence type="ECO:0000256" key="10">
    <source>
        <dbReference type="ARBA" id="ARBA00044906"/>
    </source>
</evidence>
<keyword evidence="7" id="KW-0456">Lyase</keyword>
<evidence type="ECO:0000313" key="12">
    <source>
        <dbReference type="Proteomes" id="UP001162162"/>
    </source>
</evidence>
<accession>A0AAV8Y683</accession>
<dbReference type="Pfam" id="PF00701">
    <property type="entry name" value="DHDPS"/>
    <property type="match status" value="1"/>
</dbReference>
<comment type="catalytic activity">
    <reaction evidence="10">
        <text>aceneuramate = aldehydo-N-acetyl-D-mannosamine + pyruvate</text>
        <dbReference type="Rhea" id="RHEA:23296"/>
        <dbReference type="ChEBI" id="CHEBI:15361"/>
        <dbReference type="ChEBI" id="CHEBI:17122"/>
        <dbReference type="ChEBI" id="CHEBI:173083"/>
        <dbReference type="EC" id="4.1.3.3"/>
    </reaction>
</comment>
<name>A0AAV8Y683_9CUCU</name>
<keyword evidence="6" id="KW-0963">Cytoplasm</keyword>
<comment type="subcellular location">
    <subcellularLocation>
        <location evidence="1">Cytoplasm</location>
    </subcellularLocation>
</comment>
<gene>
    <name evidence="11" type="ORF">NQ318_014411</name>
</gene>
<dbReference type="GO" id="GO:0008747">
    <property type="term" value="F:N-acetylneuraminate lyase activity"/>
    <property type="evidence" value="ECO:0007669"/>
    <property type="project" value="UniProtKB-EC"/>
</dbReference>
<dbReference type="InterPro" id="IPR002220">
    <property type="entry name" value="DapA-like"/>
</dbReference>
<evidence type="ECO:0000256" key="5">
    <source>
        <dbReference type="ARBA" id="ARBA00012911"/>
    </source>
</evidence>
<evidence type="ECO:0000256" key="8">
    <source>
        <dbReference type="ARBA" id="ARBA00023270"/>
    </source>
</evidence>